<evidence type="ECO:0000313" key="2">
    <source>
        <dbReference type="RefSeq" id="XP_034230441.1"/>
    </source>
</evidence>
<organism evidence="2">
    <name type="scientific">Thrips palmi</name>
    <name type="common">Melon thrips</name>
    <dbReference type="NCBI Taxonomy" id="161013"/>
    <lineage>
        <taxon>Eukaryota</taxon>
        <taxon>Metazoa</taxon>
        <taxon>Ecdysozoa</taxon>
        <taxon>Arthropoda</taxon>
        <taxon>Hexapoda</taxon>
        <taxon>Insecta</taxon>
        <taxon>Pterygota</taxon>
        <taxon>Neoptera</taxon>
        <taxon>Paraneoptera</taxon>
        <taxon>Thysanoptera</taxon>
        <taxon>Terebrantia</taxon>
        <taxon>Thripoidea</taxon>
        <taxon>Thripidae</taxon>
        <taxon>Thrips</taxon>
    </lineage>
</organism>
<keyword evidence="1" id="KW-1185">Reference proteome</keyword>
<dbReference type="GeneID" id="117639159"/>
<reference evidence="2" key="1">
    <citation type="submission" date="2025-08" db="UniProtKB">
        <authorList>
            <consortium name="RefSeq"/>
        </authorList>
    </citation>
    <scope>IDENTIFICATION</scope>
    <source>
        <tissue evidence="2">Total insect</tissue>
    </source>
</reference>
<sequence>MYTVETLSNRYARINQSLKTVEVLLYKGYNVQRRVEEGPYTIDILDVGACPKEEVGEFGNDFEVHTIRQHQRSVRDPFISGNLTVRNGAGMPGTNSLTFKVAKWDTVSGWRSNFMVLKMGELCRAYNLHGGAYKSYFLKHLPTWPVKCPIYDGTYPICNLSAHHDTVASFPSLPYGRFRLHAMGYYLQQPSHKAPRACSRWVLEIVEKVSSGG</sequence>
<dbReference type="InParanoid" id="A0A6P8Y314"/>
<name>A0A6P8Y314_THRPL</name>
<gene>
    <name evidence="2" type="primary">LOC117639159</name>
</gene>
<dbReference type="RefSeq" id="XP_034230441.1">
    <property type="nucleotide sequence ID" value="XM_034374550.1"/>
</dbReference>
<dbReference type="AlphaFoldDB" id="A0A6P8Y314"/>
<proteinExistence type="predicted"/>
<accession>A0A6P8Y314</accession>
<dbReference type="Proteomes" id="UP000515158">
    <property type="component" value="Unplaced"/>
</dbReference>
<evidence type="ECO:0000313" key="1">
    <source>
        <dbReference type="Proteomes" id="UP000515158"/>
    </source>
</evidence>
<dbReference type="KEGG" id="tpal:117639159"/>
<protein>
    <submittedName>
        <fullName evidence="2">Uncharacterized protein LOC117639159</fullName>
    </submittedName>
</protein>